<dbReference type="SMART" id="SM00091">
    <property type="entry name" value="PAS"/>
    <property type="match status" value="3"/>
</dbReference>
<dbReference type="InterPro" id="IPR000014">
    <property type="entry name" value="PAS"/>
</dbReference>
<keyword evidence="1" id="KW-0807">Transducer</keyword>
<dbReference type="InterPro" id="IPR004090">
    <property type="entry name" value="Chemotax_Me-accpt_rcpt"/>
</dbReference>
<dbReference type="Gene3D" id="1.10.287.950">
    <property type="entry name" value="Methyl-accepting chemotaxis protein"/>
    <property type="match status" value="1"/>
</dbReference>
<organism evidence="5 6">
    <name type="scientific">Bradyrhizobium ontarionense</name>
    <dbReference type="NCBI Taxonomy" id="2898149"/>
    <lineage>
        <taxon>Bacteria</taxon>
        <taxon>Pseudomonadati</taxon>
        <taxon>Pseudomonadota</taxon>
        <taxon>Alphaproteobacteria</taxon>
        <taxon>Hyphomicrobiales</taxon>
        <taxon>Nitrobacteraceae</taxon>
        <taxon>Bradyrhizobium</taxon>
    </lineage>
</organism>
<evidence type="ECO:0000259" key="4">
    <source>
        <dbReference type="PROSITE" id="PS50113"/>
    </source>
</evidence>
<dbReference type="Pfam" id="PF00015">
    <property type="entry name" value="MCPsignal"/>
    <property type="match status" value="1"/>
</dbReference>
<keyword evidence="6" id="KW-1185">Reference proteome</keyword>
<dbReference type="CDD" id="cd00130">
    <property type="entry name" value="PAS"/>
    <property type="match status" value="3"/>
</dbReference>
<reference evidence="5" key="1">
    <citation type="journal article" date="2024" name="Antonie Van Leeuwenhoek">
        <title>Bradyrhizobium ontarionense sp. nov., a novel bacterial symbiont isolated from Aeschynomene indica (Indian jointvetch), harbours photosynthesis, nitrogen fixation and nitrous oxide (N2O) reductase genes.</title>
        <authorList>
            <person name="Bromfield E.S.P."/>
            <person name="Cloutier S."/>
        </authorList>
    </citation>
    <scope>NUCLEOTIDE SEQUENCE</scope>
    <source>
        <strain evidence="5">A19</strain>
    </source>
</reference>
<dbReference type="PANTHER" id="PTHR24422:SF10">
    <property type="entry name" value="CHEMOTAXIS PROTEIN METHYLTRANSFERASE 2"/>
    <property type="match status" value="1"/>
</dbReference>
<feature type="domain" description="Methyl-accepting transducer" evidence="2">
    <location>
        <begin position="379"/>
        <end position="560"/>
    </location>
</feature>
<dbReference type="SUPFAM" id="SSF55785">
    <property type="entry name" value="PYP-like sensor domain (PAS domain)"/>
    <property type="match status" value="3"/>
</dbReference>
<feature type="domain" description="PAS" evidence="3">
    <location>
        <begin position="269"/>
        <end position="325"/>
    </location>
</feature>
<dbReference type="InterPro" id="IPR013655">
    <property type="entry name" value="PAS_fold_3"/>
</dbReference>
<accession>A0ABY3R682</accession>
<dbReference type="PROSITE" id="PS50112">
    <property type="entry name" value="PAS"/>
    <property type="match status" value="2"/>
</dbReference>
<dbReference type="PRINTS" id="PR00260">
    <property type="entry name" value="CHEMTRNSDUCR"/>
</dbReference>
<dbReference type="SUPFAM" id="SSF58104">
    <property type="entry name" value="Methyl-accepting chemotaxis protein (MCP) signaling domain"/>
    <property type="match status" value="1"/>
</dbReference>
<dbReference type="RefSeq" id="WP_231318043.1">
    <property type="nucleotide sequence ID" value="NZ_CP088156.1"/>
</dbReference>
<evidence type="ECO:0000313" key="5">
    <source>
        <dbReference type="EMBL" id="UFZ02253.1"/>
    </source>
</evidence>
<evidence type="ECO:0000259" key="2">
    <source>
        <dbReference type="PROSITE" id="PS50111"/>
    </source>
</evidence>
<sequence>MSFWRGNSASRDAMAQVDAINRSQAVVEFGTDGTIVTANKNFLDTMGYALAEIQGKHHSMFVAPDVRDSAEYRAFWADLRGGKFRSGEYKHFGKGNRPIWIQASYNPVLDGGRPVKIIKFASDVTAQKMHSIEDAGKLAAIGRVQAVIEFNLDGTIIDANDQFLHAMGYTLAEVKGRHHSMFVTPDERDGAAYRDFWAGLKRGEFRSGEFKRCGKGNKEVWILASYNPILDDTGAPFKVVKYASDVTQPKLTAADFAGQIAAIGKSQAVIEFDLDGIVRDANENFLKTLGYTLAEVKGKHHRMFMPSGASETAEYRDFWAALKRGEFQRGEFERAGKGGRQVWIQASYNPINDLNGKPYKIVKFATDVTAQVITRMKGEKVRGMMEHVAAGAEQLNNSVQQIADAMAKSKDTATTAVSRVEAADRQAQRLSAAAGAMSSIVELIGQITGQINLLALNATIESARAGEAGRGFAVVAGEVKNLANQAQQATDRIGSEIGNLNGISSDVVGALDAIKNAIQNVSEYVSSTSQAVGEQSTVANEMSSSMRQAAAEAAGIGKAA</sequence>
<dbReference type="NCBIfam" id="TIGR00229">
    <property type="entry name" value="sensory_box"/>
    <property type="match status" value="3"/>
</dbReference>
<dbReference type="Gene3D" id="3.30.450.20">
    <property type="entry name" value="PAS domain"/>
    <property type="match status" value="3"/>
</dbReference>
<dbReference type="SMART" id="SM00283">
    <property type="entry name" value="MA"/>
    <property type="match status" value="1"/>
</dbReference>
<dbReference type="PANTHER" id="PTHR24422">
    <property type="entry name" value="CHEMOTAXIS PROTEIN METHYLTRANSFERASE"/>
    <property type="match status" value="1"/>
</dbReference>
<evidence type="ECO:0000256" key="1">
    <source>
        <dbReference type="PROSITE-ProRule" id="PRU00284"/>
    </source>
</evidence>
<gene>
    <name evidence="5" type="ORF">LQG66_23505</name>
</gene>
<dbReference type="SMART" id="SM00086">
    <property type="entry name" value="PAC"/>
    <property type="match status" value="3"/>
</dbReference>
<feature type="domain" description="PAC" evidence="4">
    <location>
        <begin position="328"/>
        <end position="380"/>
    </location>
</feature>
<evidence type="ECO:0000313" key="6">
    <source>
        <dbReference type="Proteomes" id="UP001431010"/>
    </source>
</evidence>
<dbReference type="InterPro" id="IPR004089">
    <property type="entry name" value="MCPsignal_dom"/>
</dbReference>
<dbReference type="Proteomes" id="UP001431010">
    <property type="component" value="Chromosome"/>
</dbReference>
<dbReference type="InterPro" id="IPR001610">
    <property type="entry name" value="PAC"/>
</dbReference>
<dbReference type="PROSITE" id="PS50113">
    <property type="entry name" value="PAC"/>
    <property type="match status" value="1"/>
</dbReference>
<protein>
    <submittedName>
        <fullName evidence="5">PAS domain-containing methyl-accepting chemotaxis protein</fullName>
    </submittedName>
</protein>
<dbReference type="EMBL" id="CP088156">
    <property type="protein sequence ID" value="UFZ02253.1"/>
    <property type="molecule type" value="Genomic_DNA"/>
</dbReference>
<name>A0ABY3R682_9BRAD</name>
<dbReference type="InterPro" id="IPR050903">
    <property type="entry name" value="Bact_Chemotaxis_MeTrfase"/>
</dbReference>
<dbReference type="InterPro" id="IPR000700">
    <property type="entry name" value="PAS-assoc_C"/>
</dbReference>
<proteinExistence type="predicted"/>
<dbReference type="PROSITE" id="PS50111">
    <property type="entry name" value="CHEMOTAXIS_TRANSDUC_2"/>
    <property type="match status" value="1"/>
</dbReference>
<feature type="domain" description="PAS" evidence="3">
    <location>
        <begin position="147"/>
        <end position="189"/>
    </location>
</feature>
<evidence type="ECO:0000259" key="3">
    <source>
        <dbReference type="PROSITE" id="PS50112"/>
    </source>
</evidence>
<dbReference type="InterPro" id="IPR035965">
    <property type="entry name" value="PAS-like_dom_sf"/>
</dbReference>
<dbReference type="Pfam" id="PF08447">
    <property type="entry name" value="PAS_3"/>
    <property type="match status" value="3"/>
</dbReference>